<protein>
    <recommendedName>
        <fullName evidence="2">Response regulatory domain-containing protein</fullName>
    </recommendedName>
</protein>
<dbReference type="Pfam" id="PF00072">
    <property type="entry name" value="Response_reg"/>
    <property type="match status" value="1"/>
</dbReference>
<dbReference type="SMART" id="SM00448">
    <property type="entry name" value="REC"/>
    <property type="match status" value="1"/>
</dbReference>
<dbReference type="InterPro" id="IPR050595">
    <property type="entry name" value="Bact_response_regulator"/>
</dbReference>
<evidence type="ECO:0000313" key="3">
    <source>
        <dbReference type="EMBL" id="KKL92889.1"/>
    </source>
</evidence>
<dbReference type="PANTHER" id="PTHR44591:SF3">
    <property type="entry name" value="RESPONSE REGULATORY DOMAIN-CONTAINING PROTEIN"/>
    <property type="match status" value="1"/>
</dbReference>
<dbReference type="PROSITE" id="PS50110">
    <property type="entry name" value="RESPONSE_REGULATORY"/>
    <property type="match status" value="1"/>
</dbReference>
<dbReference type="PANTHER" id="PTHR44591">
    <property type="entry name" value="STRESS RESPONSE REGULATOR PROTEIN 1"/>
    <property type="match status" value="1"/>
</dbReference>
<dbReference type="EMBL" id="LAZR01019344">
    <property type="protein sequence ID" value="KKL92889.1"/>
    <property type="molecule type" value="Genomic_DNA"/>
</dbReference>
<comment type="caution">
    <text evidence="3">The sequence shown here is derived from an EMBL/GenBank/DDBJ whole genome shotgun (WGS) entry which is preliminary data.</text>
</comment>
<dbReference type="Gene3D" id="3.40.50.2300">
    <property type="match status" value="1"/>
</dbReference>
<dbReference type="CDD" id="cd00156">
    <property type="entry name" value="REC"/>
    <property type="match status" value="1"/>
</dbReference>
<accession>A0A0F9G2H5</accession>
<dbReference type="SUPFAM" id="SSF52172">
    <property type="entry name" value="CheY-like"/>
    <property type="match status" value="1"/>
</dbReference>
<feature type="domain" description="Response regulatory" evidence="2">
    <location>
        <begin position="2"/>
        <end position="119"/>
    </location>
</feature>
<gene>
    <name evidence="3" type="ORF">LCGC14_1880190</name>
</gene>
<organism evidence="3">
    <name type="scientific">marine sediment metagenome</name>
    <dbReference type="NCBI Taxonomy" id="412755"/>
    <lineage>
        <taxon>unclassified sequences</taxon>
        <taxon>metagenomes</taxon>
        <taxon>ecological metagenomes</taxon>
    </lineage>
</organism>
<name>A0A0F9G2H5_9ZZZZ</name>
<evidence type="ECO:0000256" key="1">
    <source>
        <dbReference type="ARBA" id="ARBA00022553"/>
    </source>
</evidence>
<keyword evidence="1" id="KW-0597">Phosphoprotein</keyword>
<dbReference type="GO" id="GO:0000160">
    <property type="term" value="P:phosphorelay signal transduction system"/>
    <property type="evidence" value="ECO:0007669"/>
    <property type="project" value="InterPro"/>
</dbReference>
<sequence length="121" mass="13698">MKILLIDDNQQITKMLTTFLRLKGHECTATNDGKSGIKILKNENFDAVLLDLAMPEFSGYDVIDVLEKEKELEKNKIIVFTASTISETELDKLVKRGVHSYLLKPSDLDDLTEKLNELVNS</sequence>
<reference evidence="3" key="1">
    <citation type="journal article" date="2015" name="Nature">
        <title>Complex archaea that bridge the gap between prokaryotes and eukaryotes.</title>
        <authorList>
            <person name="Spang A."/>
            <person name="Saw J.H."/>
            <person name="Jorgensen S.L."/>
            <person name="Zaremba-Niedzwiedzka K."/>
            <person name="Martijn J."/>
            <person name="Lind A.E."/>
            <person name="van Eijk R."/>
            <person name="Schleper C."/>
            <person name="Guy L."/>
            <person name="Ettema T.J."/>
        </authorList>
    </citation>
    <scope>NUCLEOTIDE SEQUENCE</scope>
</reference>
<dbReference type="InterPro" id="IPR011006">
    <property type="entry name" value="CheY-like_superfamily"/>
</dbReference>
<dbReference type="InterPro" id="IPR001789">
    <property type="entry name" value="Sig_transdc_resp-reg_receiver"/>
</dbReference>
<dbReference type="AlphaFoldDB" id="A0A0F9G2H5"/>
<proteinExistence type="predicted"/>
<evidence type="ECO:0000259" key="2">
    <source>
        <dbReference type="PROSITE" id="PS50110"/>
    </source>
</evidence>